<evidence type="ECO:0000256" key="3">
    <source>
        <dbReference type="PIRSR" id="PIRSR640198-2"/>
    </source>
</evidence>
<evidence type="ECO:0000313" key="6">
    <source>
        <dbReference type="EMBL" id="VEG74441.1"/>
    </source>
</evidence>
<dbReference type="InterPro" id="IPR026287">
    <property type="entry name" value="SoFic-like"/>
</dbReference>
<dbReference type="PIRSF" id="PIRSF038925">
    <property type="entry name" value="AMP-prot_trans"/>
    <property type="match status" value="1"/>
</dbReference>
<feature type="binding site" evidence="3">
    <location>
        <begin position="238"/>
        <end position="239"/>
    </location>
    <ligand>
        <name>ATP</name>
        <dbReference type="ChEBI" id="CHEBI:30616"/>
    </ligand>
</feature>
<dbReference type="EMBL" id="LR134363">
    <property type="protein sequence ID" value="VEG74441.1"/>
    <property type="molecule type" value="Genomic_DNA"/>
</dbReference>
<dbReference type="PANTHER" id="PTHR13504:SF35">
    <property type="entry name" value="PROTEIN ADENYLYLTRANSFERASE SOFIC"/>
    <property type="match status" value="1"/>
</dbReference>
<feature type="domain" description="Fido" evidence="5">
    <location>
        <begin position="111"/>
        <end position="260"/>
    </location>
</feature>
<name>A0A448KBY2_9ACTO</name>
<feature type="binding site" evidence="1">
    <location>
        <position position="69"/>
    </location>
    <ligand>
        <name>ATP</name>
        <dbReference type="ChEBI" id="CHEBI:30616"/>
    </ligand>
</feature>
<dbReference type="RefSeq" id="WP_026428046.1">
    <property type="nucleotide sequence ID" value="NZ_LR134363.1"/>
</dbReference>
<reference evidence="6 7" key="1">
    <citation type="submission" date="2018-12" db="EMBL/GenBank/DDBJ databases">
        <authorList>
            <consortium name="Pathogen Informatics"/>
        </authorList>
    </citation>
    <scope>NUCLEOTIDE SEQUENCE [LARGE SCALE GENOMIC DNA]</scope>
    <source>
        <strain evidence="6 7">NCTC11923</strain>
    </source>
</reference>
<proteinExistence type="predicted"/>
<dbReference type="PROSITE" id="PS51459">
    <property type="entry name" value="FIDO"/>
    <property type="match status" value="1"/>
</dbReference>
<dbReference type="Pfam" id="PF02661">
    <property type="entry name" value="Fic"/>
    <property type="match status" value="1"/>
</dbReference>
<dbReference type="PANTHER" id="PTHR13504">
    <property type="entry name" value="FIDO DOMAIN-CONTAINING PROTEIN DDB_G0283145"/>
    <property type="match status" value="1"/>
</dbReference>
<dbReference type="GO" id="GO:0005524">
    <property type="term" value="F:ATP binding"/>
    <property type="evidence" value="ECO:0007669"/>
    <property type="project" value="UniProtKB-KW"/>
</dbReference>
<keyword evidence="7" id="KW-1185">Reference proteome</keyword>
<dbReference type="InterPro" id="IPR036597">
    <property type="entry name" value="Fido-like_dom_sf"/>
</dbReference>
<gene>
    <name evidence="6" type="ORF">NCTC11923_01075</name>
</gene>
<organism evidence="6 7">
    <name type="scientific">Actinomyces slackii</name>
    <dbReference type="NCBI Taxonomy" id="52774"/>
    <lineage>
        <taxon>Bacteria</taxon>
        <taxon>Bacillati</taxon>
        <taxon>Actinomycetota</taxon>
        <taxon>Actinomycetes</taxon>
        <taxon>Actinomycetales</taxon>
        <taxon>Actinomycetaceae</taxon>
        <taxon>Actinomyces</taxon>
    </lineage>
</organism>
<keyword evidence="1" id="KW-0547">Nucleotide-binding</keyword>
<dbReference type="InterPro" id="IPR040198">
    <property type="entry name" value="Fido_containing"/>
</dbReference>
<dbReference type="InterPro" id="IPR025758">
    <property type="entry name" value="Fic/DOC_N"/>
</dbReference>
<dbReference type="KEGG" id="asla:NCTC11923_01075"/>
<dbReference type="AlphaFoldDB" id="A0A448KBY2"/>
<dbReference type="Pfam" id="PF21248">
    <property type="entry name" value="SoFic-like_C"/>
    <property type="match status" value="1"/>
</dbReference>
<sequence length="365" mass="40375">MWADPEVPYQDLPPLPPSSEVETPRVLKAAIAASRSLAALDAACRRLPDPSMLINTVPLLEAQASSEIENIVTTNDEVFRAAHGALSQPETPAVKEALRYREALRQGYDSLSERPLSVTTATIVCTSLRGVEARVRDYTGTYIGDPASSRRIYTPPQGAEVIRQHLSAWEAFLHGSHGIDPLVAMALQHYQFEAIHPFPDGNGRTGRVLNLLYLVDKGLLATPVLYLSGYILRHKSRYYHCLQGVTEAGAWEEWIVYMMEAVDATATWALRLIEAISELQAGTEEQVRRLVPRAPAAELTRLLFTQPYIRIEDVVRAGYAKRQAASHWLGALVEGEVLIRERIGRSSIFVNDGLLSLLFTSPPVA</sequence>
<feature type="region of interest" description="Disordered" evidence="4">
    <location>
        <begin position="1"/>
        <end position="20"/>
    </location>
</feature>
<evidence type="ECO:0000256" key="4">
    <source>
        <dbReference type="SAM" id="MobiDB-lite"/>
    </source>
</evidence>
<dbReference type="InterPro" id="IPR048770">
    <property type="entry name" value="SoFic-like_C"/>
</dbReference>
<dbReference type="STRING" id="1278298.GCA_000428685_01440"/>
<dbReference type="Pfam" id="PF13784">
    <property type="entry name" value="Fic_N"/>
    <property type="match status" value="1"/>
</dbReference>
<feature type="binding site" evidence="3">
    <location>
        <begin position="200"/>
        <end position="207"/>
    </location>
    <ligand>
        <name>ATP</name>
        <dbReference type="ChEBI" id="CHEBI:30616"/>
    </ligand>
</feature>
<feature type="binding site" evidence="1">
    <location>
        <begin position="201"/>
        <end position="207"/>
    </location>
    <ligand>
        <name>ATP</name>
        <dbReference type="ChEBI" id="CHEBI:30616"/>
    </ligand>
</feature>
<feature type="active site" evidence="2">
    <location>
        <position position="196"/>
    </location>
</feature>
<evidence type="ECO:0000256" key="2">
    <source>
        <dbReference type="PIRSR" id="PIRSR640198-1"/>
    </source>
</evidence>
<dbReference type="InterPro" id="IPR003812">
    <property type="entry name" value="Fido"/>
</dbReference>
<feature type="binding site" evidence="1">
    <location>
        <position position="196"/>
    </location>
    <ligand>
        <name>ATP</name>
        <dbReference type="ChEBI" id="CHEBI:30616"/>
    </ligand>
</feature>
<feature type="binding site" evidence="1">
    <location>
        <position position="238"/>
    </location>
    <ligand>
        <name>ATP</name>
        <dbReference type="ChEBI" id="CHEBI:30616"/>
    </ligand>
</feature>
<accession>A0A448KBY2</accession>
<dbReference type="SUPFAM" id="SSF140931">
    <property type="entry name" value="Fic-like"/>
    <property type="match status" value="1"/>
</dbReference>
<dbReference type="Gene3D" id="1.10.3290.10">
    <property type="entry name" value="Fido-like domain"/>
    <property type="match status" value="1"/>
</dbReference>
<protein>
    <submittedName>
        <fullName evidence="6">Fic/DOC family</fullName>
    </submittedName>
</protein>
<keyword evidence="1" id="KW-0067">ATP-binding</keyword>
<evidence type="ECO:0000313" key="7">
    <source>
        <dbReference type="Proteomes" id="UP000276899"/>
    </source>
</evidence>
<evidence type="ECO:0000259" key="5">
    <source>
        <dbReference type="PROSITE" id="PS51459"/>
    </source>
</evidence>
<dbReference type="Proteomes" id="UP000276899">
    <property type="component" value="Chromosome"/>
</dbReference>
<evidence type="ECO:0000256" key="1">
    <source>
        <dbReference type="PIRSR" id="PIRSR038925-1"/>
    </source>
</evidence>